<evidence type="ECO:0000256" key="15">
    <source>
        <dbReference type="HAMAP-Rule" id="MF_00388"/>
    </source>
</evidence>
<comment type="catalytic activity">
    <reaction evidence="16">
        <text>a (3R)-hydroxyacyl-[ACP] = a (2E)-enoyl-[ACP] + H2O</text>
        <dbReference type="Rhea" id="RHEA:13097"/>
        <dbReference type="Rhea" id="RHEA-COMP:9925"/>
        <dbReference type="Rhea" id="RHEA-COMP:9945"/>
        <dbReference type="ChEBI" id="CHEBI:15377"/>
        <dbReference type="ChEBI" id="CHEBI:78784"/>
        <dbReference type="ChEBI" id="CHEBI:78827"/>
        <dbReference type="EC" id="4.2.1.59"/>
    </reaction>
</comment>
<comment type="catalytic activity">
    <reaction evidence="13 15">
        <text>a UDP-3-O-[(3R)-3-hydroxyacyl]-N-acetyl-alpha-D-glucosamine + H2O = a UDP-3-O-[(3R)-3-hydroxyacyl]-alpha-D-glucosamine + acetate</text>
        <dbReference type="Rhea" id="RHEA:67816"/>
        <dbReference type="ChEBI" id="CHEBI:15377"/>
        <dbReference type="ChEBI" id="CHEBI:30089"/>
        <dbReference type="ChEBI" id="CHEBI:137740"/>
        <dbReference type="ChEBI" id="CHEBI:173225"/>
        <dbReference type="EC" id="3.5.1.108"/>
    </reaction>
</comment>
<dbReference type="InterPro" id="IPR004463">
    <property type="entry name" value="UDP-acyl_GlcNac_deAcase"/>
</dbReference>
<feature type="active site" description="Proton donor" evidence="15">
    <location>
        <position position="261"/>
    </location>
</feature>
<dbReference type="Pfam" id="PF07977">
    <property type="entry name" value="FabA"/>
    <property type="match status" value="1"/>
</dbReference>
<comment type="similarity">
    <text evidence="16">Belongs to the thioester dehydratase family. FabZ subfamily.</text>
</comment>
<keyword evidence="6 15" id="KW-0444">Lipid biosynthesis</keyword>
<dbReference type="InterPro" id="IPR011334">
    <property type="entry name" value="UDP-acyl_GlcNac_deAcase_C"/>
</dbReference>
<proteinExistence type="inferred from homology"/>
<dbReference type="NCBIfam" id="TIGR01750">
    <property type="entry name" value="fabZ"/>
    <property type="match status" value="1"/>
</dbReference>
<evidence type="ECO:0000256" key="11">
    <source>
        <dbReference type="ARBA" id="ARBA00023098"/>
    </source>
</evidence>
<dbReference type="GO" id="GO:0019171">
    <property type="term" value="F:(3R)-hydroxyacyl-[acyl-carrier-protein] dehydratase activity"/>
    <property type="evidence" value="ECO:0007669"/>
    <property type="project" value="UniProtKB-EC"/>
</dbReference>
<keyword evidence="5 16" id="KW-0963">Cytoplasm</keyword>
<comment type="caution">
    <text evidence="17">The sequence shown here is derived from an EMBL/GenBank/DDBJ whole genome shotgun (WGS) entry which is preliminary data.</text>
</comment>
<dbReference type="UniPathway" id="UPA00359">
    <property type="reaction ID" value="UER00478"/>
</dbReference>
<keyword evidence="8 15" id="KW-0479">Metal-binding</keyword>
<feature type="binding site" evidence="15">
    <location>
        <position position="238"/>
    </location>
    <ligand>
        <name>Zn(2+)</name>
        <dbReference type="ChEBI" id="CHEBI:29105"/>
    </ligand>
</feature>
<dbReference type="Proteomes" id="UP000192611">
    <property type="component" value="Unassembled WGS sequence"/>
</dbReference>
<dbReference type="HAMAP" id="MF_00406">
    <property type="entry name" value="FabZ"/>
    <property type="match status" value="1"/>
</dbReference>
<reference evidence="18" key="1">
    <citation type="submission" date="2017-03" db="EMBL/GenBank/DDBJ databases">
        <title>Novel pathways for hydrocarbon cycling and metabolic interdependencies in hydrothermal sediment communities.</title>
        <authorList>
            <person name="Dombrowski N."/>
            <person name="Seitz K."/>
            <person name="Teske A."/>
            <person name="Baker B."/>
        </authorList>
    </citation>
    <scope>NUCLEOTIDE SEQUENCE [LARGE SCALE GENOMIC DNA]</scope>
</reference>
<evidence type="ECO:0000256" key="9">
    <source>
        <dbReference type="ARBA" id="ARBA00022801"/>
    </source>
</evidence>
<dbReference type="SUPFAM" id="SSF54637">
    <property type="entry name" value="Thioesterase/thiol ester dehydrase-isomerase"/>
    <property type="match status" value="1"/>
</dbReference>
<dbReference type="InterPro" id="IPR029069">
    <property type="entry name" value="HotDog_dom_sf"/>
</dbReference>
<dbReference type="EMBL" id="NATQ01000042">
    <property type="protein sequence ID" value="OQX90570.1"/>
    <property type="molecule type" value="Genomic_DNA"/>
</dbReference>
<name>A0A1W9S2P3_9BACT</name>
<dbReference type="GO" id="GO:0006633">
    <property type="term" value="P:fatty acid biosynthetic process"/>
    <property type="evidence" value="ECO:0007669"/>
    <property type="project" value="UniProtKB-UniRule"/>
</dbReference>
<evidence type="ECO:0000256" key="1">
    <source>
        <dbReference type="ARBA" id="ARBA00001947"/>
    </source>
</evidence>
<comment type="pathway">
    <text evidence="4 15">Glycolipid biosynthesis; lipid IV(A) biosynthesis; lipid IV(A) from (3R)-3-hydroxytetradecanoyl-[acyl-carrier-protein] and UDP-N-acetyl-alpha-D-glucosamine: step 2/6.</text>
</comment>
<dbReference type="InterPro" id="IPR010084">
    <property type="entry name" value="FabZ"/>
</dbReference>
<accession>A0A1W9S2P3</accession>
<protein>
    <recommendedName>
        <fullName evidence="15 16">Multifunctional fusion protein</fullName>
    </recommendedName>
    <domain>
        <recommendedName>
            <fullName evidence="16">3-hydroxyacyl-[acyl-carrier-protein] dehydratase FabZ</fullName>
            <ecNumber evidence="16">4.2.1.59</ecNumber>
        </recommendedName>
        <alternativeName>
            <fullName evidence="16">(3R)-hydroxymyristoyl-[acyl-carrier-protein] dehydratase</fullName>
        </alternativeName>
        <alternativeName>
            <fullName evidence="16">Beta-hydroxyacyl-ACP dehydratase</fullName>
            <shortName evidence="16">(3R)-hydroxymyristoyl-ACP dehydrase</shortName>
        </alternativeName>
    </domain>
    <domain>
        <recommendedName>
            <fullName evidence="15">UDP-3-O-acyl-N-acetylglucosamine deacetylase</fullName>
            <shortName evidence="15">UDP-3-O-acyl-GlcNAc deacetylase</shortName>
            <ecNumber evidence="15">3.5.1.108</ecNumber>
        </recommendedName>
        <alternativeName>
            <fullName evidence="15">UDP-3-O-[R-3-hydroxymyristoyl]-N-acetylglucosamine deacetylase</fullName>
        </alternativeName>
    </domain>
</protein>
<keyword evidence="9 15" id="KW-0378">Hydrolase</keyword>
<evidence type="ECO:0000256" key="14">
    <source>
        <dbReference type="ARBA" id="ARBA00025049"/>
    </source>
</evidence>
<feature type="active site" evidence="16">
    <location>
        <position position="336"/>
    </location>
</feature>
<dbReference type="HAMAP" id="MF_00388">
    <property type="entry name" value="LpxC"/>
    <property type="match status" value="1"/>
</dbReference>
<evidence type="ECO:0000256" key="12">
    <source>
        <dbReference type="ARBA" id="ARBA00023239"/>
    </source>
</evidence>
<evidence type="ECO:0000256" key="13">
    <source>
        <dbReference type="ARBA" id="ARBA00024535"/>
    </source>
</evidence>
<feature type="binding site" evidence="15">
    <location>
        <position position="78"/>
    </location>
    <ligand>
        <name>Zn(2+)</name>
        <dbReference type="ChEBI" id="CHEBI:29105"/>
    </ligand>
</feature>
<dbReference type="GO" id="GO:0016020">
    <property type="term" value="C:membrane"/>
    <property type="evidence" value="ECO:0007669"/>
    <property type="project" value="GOC"/>
</dbReference>
<comment type="similarity">
    <text evidence="15">Belongs to the LpxC family.</text>
</comment>
<dbReference type="EC" id="3.5.1.108" evidence="15"/>
<keyword evidence="10 15" id="KW-0862">Zinc</keyword>
<keyword evidence="12 16" id="KW-0456">Lyase</keyword>
<dbReference type="InterPro" id="IPR015870">
    <property type="entry name" value="UDP-acyl_N-AcGlcN_deAcase_N"/>
</dbReference>
<evidence type="ECO:0000313" key="17">
    <source>
        <dbReference type="EMBL" id="OQX90570.1"/>
    </source>
</evidence>
<comment type="subcellular location">
    <subcellularLocation>
        <location evidence="3 16">Cytoplasm</location>
    </subcellularLocation>
</comment>
<dbReference type="FunFam" id="3.10.129.10:FF:000001">
    <property type="entry name" value="3-hydroxyacyl-[acyl-carrier-protein] dehydratase FabZ"/>
    <property type="match status" value="1"/>
</dbReference>
<dbReference type="Pfam" id="PF03331">
    <property type="entry name" value="LpxC"/>
    <property type="match status" value="1"/>
</dbReference>
<dbReference type="GO" id="GO:0005737">
    <property type="term" value="C:cytoplasm"/>
    <property type="evidence" value="ECO:0007669"/>
    <property type="project" value="UniProtKB-SubCell"/>
</dbReference>
<dbReference type="InterPro" id="IPR020568">
    <property type="entry name" value="Ribosomal_Su5_D2-typ_SF"/>
</dbReference>
<evidence type="ECO:0000313" key="18">
    <source>
        <dbReference type="Proteomes" id="UP000192611"/>
    </source>
</evidence>
<dbReference type="InterPro" id="IPR013114">
    <property type="entry name" value="FabA_FabZ"/>
</dbReference>
<dbReference type="Gene3D" id="3.30.1700.10">
    <property type="entry name" value="lpxc deacetylase, domain 2"/>
    <property type="match status" value="1"/>
</dbReference>
<feature type="binding site" evidence="15">
    <location>
        <position position="234"/>
    </location>
    <ligand>
        <name>Zn(2+)</name>
        <dbReference type="ChEBI" id="CHEBI:29105"/>
    </ligand>
</feature>
<dbReference type="PANTHER" id="PTHR33694:SF1">
    <property type="entry name" value="UDP-3-O-ACYL-N-ACETYLGLUCOSAMINE DEACETYLASE 1, MITOCHONDRIAL-RELATED"/>
    <property type="match status" value="1"/>
</dbReference>
<sequence>MAKQRSISKEVETRGVGIHTGEEVSIHLKPLPPDSGIIFKRVDINRDVCIPATIENVTSYVRGTNLGKDGVEIMTVEHLLSSIYGLGIDNMLIENTGGEIPACDGSALDFVNLIDKAGIIEQNEEKRYLYVSRPVLYTNNDVSIAIYPEEELSISYTISFNHKFLNSQFAHISINEDNYRKNIAPARTFVFYKDVEALRKQGLIKGGSTENALVITDEGLMEGELRDKNEFVYHKISDFIGDLCLIGGTLKGRLVAIKAGHKSHIEFIKKLKHYFDMQPILEAPNSDPIYDIDAIKKILPHRYPFLLVDKITYKEGNRRVIGVKNVTFNEPFFVGHFPDTPIMPGVLIQEAMAQVGGVLLLTTVNNPTSKIVYFLGINNAKFRKPVFPGDTLVFDLHTTRLKNKISETKGRAYVRGELVAEGEYRAMLVDK</sequence>
<dbReference type="GO" id="GO:0009245">
    <property type="term" value="P:lipid A biosynthetic process"/>
    <property type="evidence" value="ECO:0007669"/>
    <property type="project" value="UniProtKB-UniRule"/>
</dbReference>
<dbReference type="AlphaFoldDB" id="A0A1W9S2P3"/>
<keyword evidence="11 15" id="KW-0443">Lipid metabolism</keyword>
<organism evidence="17 18">
    <name type="scientific">Candidatus Coatesbacteria bacterium 4484_99</name>
    <dbReference type="NCBI Taxonomy" id="1970774"/>
    <lineage>
        <taxon>Bacteria</taxon>
        <taxon>Candidatus Coatesiibacteriota</taxon>
    </lineage>
</organism>
<evidence type="ECO:0000256" key="8">
    <source>
        <dbReference type="ARBA" id="ARBA00022723"/>
    </source>
</evidence>
<comment type="function">
    <text evidence="2 15">Catalyzes the hydrolysis of UDP-3-O-myristoyl-N-acetylglucosamine to form UDP-3-O-myristoylglucosamine and acetate, the committed step in lipid A biosynthesis.</text>
</comment>
<keyword evidence="7 15" id="KW-0441">Lipid A biosynthesis</keyword>
<comment type="function">
    <text evidence="14 16">Involved in unsaturated fatty acids biosynthesis. Catalyzes the dehydration of short chain beta-hydroxyacyl-ACPs and long chain saturated and unsaturated beta-hydroxyacyl-ACPs.</text>
</comment>
<dbReference type="NCBIfam" id="NF000582">
    <property type="entry name" value="PRK00006.1"/>
    <property type="match status" value="1"/>
</dbReference>
<evidence type="ECO:0000256" key="2">
    <source>
        <dbReference type="ARBA" id="ARBA00002923"/>
    </source>
</evidence>
<evidence type="ECO:0000256" key="5">
    <source>
        <dbReference type="ARBA" id="ARBA00022490"/>
    </source>
</evidence>
<evidence type="ECO:0000256" key="16">
    <source>
        <dbReference type="HAMAP-Rule" id="MF_00406"/>
    </source>
</evidence>
<evidence type="ECO:0000256" key="3">
    <source>
        <dbReference type="ARBA" id="ARBA00004496"/>
    </source>
</evidence>
<dbReference type="PANTHER" id="PTHR33694">
    <property type="entry name" value="UDP-3-O-ACYL-N-ACETYLGLUCOSAMINE DEACETYLASE 1, MITOCHONDRIAL-RELATED"/>
    <property type="match status" value="1"/>
</dbReference>
<dbReference type="Gene3D" id="3.10.129.10">
    <property type="entry name" value="Hotdog Thioesterase"/>
    <property type="match status" value="1"/>
</dbReference>
<evidence type="ECO:0000256" key="4">
    <source>
        <dbReference type="ARBA" id="ARBA00005002"/>
    </source>
</evidence>
<dbReference type="EC" id="4.2.1.59" evidence="16"/>
<evidence type="ECO:0000256" key="10">
    <source>
        <dbReference type="ARBA" id="ARBA00022833"/>
    </source>
</evidence>
<dbReference type="CDD" id="cd01288">
    <property type="entry name" value="FabZ"/>
    <property type="match status" value="1"/>
</dbReference>
<dbReference type="SUPFAM" id="SSF54211">
    <property type="entry name" value="Ribosomal protein S5 domain 2-like"/>
    <property type="match status" value="2"/>
</dbReference>
<gene>
    <name evidence="16" type="primary">fabZ</name>
    <name evidence="15" type="synonym">lpxC</name>
    <name evidence="17" type="ORF">B6D57_02605</name>
</gene>
<evidence type="ECO:0000256" key="6">
    <source>
        <dbReference type="ARBA" id="ARBA00022516"/>
    </source>
</evidence>
<dbReference type="GO" id="GO:0103117">
    <property type="term" value="F:UDP-3-O-acyl-N-acetylglucosamine deacetylase activity"/>
    <property type="evidence" value="ECO:0007669"/>
    <property type="project" value="UniProtKB-UniRule"/>
</dbReference>
<dbReference type="NCBIfam" id="TIGR00325">
    <property type="entry name" value="lpxC"/>
    <property type="match status" value="1"/>
</dbReference>
<dbReference type="GO" id="GO:0046872">
    <property type="term" value="F:metal ion binding"/>
    <property type="evidence" value="ECO:0007669"/>
    <property type="project" value="UniProtKB-KW"/>
</dbReference>
<dbReference type="Gene3D" id="3.30.230.20">
    <property type="entry name" value="lpxc deacetylase, domain 1"/>
    <property type="match status" value="1"/>
</dbReference>
<comment type="cofactor">
    <cofactor evidence="1 15">
        <name>Zn(2+)</name>
        <dbReference type="ChEBI" id="CHEBI:29105"/>
    </cofactor>
</comment>
<evidence type="ECO:0000256" key="7">
    <source>
        <dbReference type="ARBA" id="ARBA00022556"/>
    </source>
</evidence>